<feature type="domain" description="HAMP" evidence="8">
    <location>
        <begin position="366"/>
        <end position="420"/>
    </location>
</feature>
<dbReference type="Gene3D" id="3.30.450.20">
    <property type="entry name" value="PAS domain"/>
    <property type="match status" value="1"/>
</dbReference>
<accession>E3BJA9</accession>
<dbReference type="PANTHER" id="PTHR32089">
    <property type="entry name" value="METHYL-ACCEPTING CHEMOTAXIS PROTEIN MCPB"/>
    <property type="match status" value="1"/>
</dbReference>
<dbReference type="GO" id="GO:0007165">
    <property type="term" value="P:signal transduction"/>
    <property type="evidence" value="ECO:0007669"/>
    <property type="project" value="UniProtKB-KW"/>
</dbReference>
<dbReference type="EMBL" id="AEIU01000069">
    <property type="protein sequence ID" value="EFP96678.1"/>
    <property type="molecule type" value="Genomic_DNA"/>
</dbReference>
<dbReference type="Gene3D" id="1.10.287.950">
    <property type="entry name" value="Methyl-accepting chemotaxis protein"/>
    <property type="match status" value="1"/>
</dbReference>
<dbReference type="eggNOG" id="COG0840">
    <property type="taxonomic scope" value="Bacteria"/>
</dbReference>
<keyword evidence="6" id="KW-0812">Transmembrane</keyword>
<dbReference type="AlphaFoldDB" id="E3BJA9"/>
<protein>
    <recommendedName>
        <fullName evidence="11">Methyl-accepting chemotaxis protein</fullName>
    </recommendedName>
</protein>
<dbReference type="PANTHER" id="PTHR32089:SF112">
    <property type="entry name" value="LYSOZYME-LIKE PROTEIN-RELATED"/>
    <property type="match status" value="1"/>
</dbReference>
<dbReference type="FunFam" id="1.10.287.950:FF:000001">
    <property type="entry name" value="Methyl-accepting chemotaxis sensory transducer"/>
    <property type="match status" value="1"/>
</dbReference>
<feature type="coiled-coil region" evidence="5">
    <location>
        <begin position="601"/>
        <end position="652"/>
    </location>
</feature>
<dbReference type="OrthoDB" id="2489132at2"/>
<comment type="subcellular location">
    <subcellularLocation>
        <location evidence="1">Membrane</location>
    </subcellularLocation>
</comment>
<dbReference type="CDD" id="cd11386">
    <property type="entry name" value="MCP_signal"/>
    <property type="match status" value="1"/>
</dbReference>
<dbReference type="RefSeq" id="WP_009601108.1">
    <property type="nucleotide sequence ID" value="NZ_AEIU01000069.1"/>
</dbReference>
<dbReference type="SMART" id="SM00283">
    <property type="entry name" value="MA"/>
    <property type="match status" value="1"/>
</dbReference>
<feature type="domain" description="Methyl-accepting transducer" evidence="7">
    <location>
        <begin position="425"/>
        <end position="661"/>
    </location>
</feature>
<dbReference type="SMART" id="SM00304">
    <property type="entry name" value="HAMP"/>
    <property type="match status" value="1"/>
</dbReference>
<dbReference type="STRING" id="796620.VIBC2010_06909"/>
<keyword evidence="2 4" id="KW-0807">Transducer</keyword>
<keyword evidence="5" id="KW-0175">Coiled coil</keyword>
<gene>
    <name evidence="9" type="ORF">VIBC2010_06909</name>
</gene>
<dbReference type="Pfam" id="PF22673">
    <property type="entry name" value="MCP-like_PDC_1"/>
    <property type="match status" value="1"/>
</dbReference>
<evidence type="ECO:0000259" key="8">
    <source>
        <dbReference type="PROSITE" id="PS50885"/>
    </source>
</evidence>
<evidence type="ECO:0000259" key="7">
    <source>
        <dbReference type="PROSITE" id="PS50111"/>
    </source>
</evidence>
<dbReference type="SUPFAM" id="SSF58104">
    <property type="entry name" value="Methyl-accepting chemotaxis protein (MCP) signaling domain"/>
    <property type="match status" value="1"/>
</dbReference>
<dbReference type="Proteomes" id="UP000002943">
    <property type="component" value="Unassembled WGS sequence"/>
</dbReference>
<comment type="similarity">
    <text evidence="3">Belongs to the methyl-accepting chemotaxis (MCP) protein family.</text>
</comment>
<name>E3BJA9_9VIBR</name>
<evidence type="ECO:0000256" key="1">
    <source>
        <dbReference type="ARBA" id="ARBA00004370"/>
    </source>
</evidence>
<reference evidence="9 10" key="1">
    <citation type="journal article" date="2012" name="Int. J. Syst. Evol. Microbiol.">
        <title>Vibrio caribbeanicus sp. nov., isolated from the marine sponge Scleritoderma cyanea.</title>
        <authorList>
            <person name="Hoffmann M."/>
            <person name="Monday S.R."/>
            <person name="Allard M.W."/>
            <person name="Strain E.A."/>
            <person name="Whittaker P."/>
            <person name="Naum M."/>
            <person name="McCarthy P.J."/>
            <person name="Lopez J.V."/>
            <person name="Fischer M."/>
            <person name="Brown E.W."/>
        </authorList>
    </citation>
    <scope>NUCLEOTIDE SEQUENCE [LARGE SCALE GENOMIC DNA]</scope>
    <source>
        <strain evidence="9 10">ATCC BAA-2122</strain>
    </source>
</reference>
<dbReference type="Pfam" id="PF00672">
    <property type="entry name" value="HAMP"/>
    <property type="match status" value="1"/>
</dbReference>
<dbReference type="CDD" id="cd06225">
    <property type="entry name" value="HAMP"/>
    <property type="match status" value="1"/>
</dbReference>
<dbReference type="PROSITE" id="PS50111">
    <property type="entry name" value="CHEMOTAXIS_TRANSDUC_2"/>
    <property type="match status" value="1"/>
</dbReference>
<dbReference type="PROSITE" id="PS50885">
    <property type="entry name" value="HAMP"/>
    <property type="match status" value="1"/>
</dbReference>
<dbReference type="InterPro" id="IPR003660">
    <property type="entry name" value="HAMP_dom"/>
</dbReference>
<sequence length="698" mass="75864">MFSSIRTRLAVSAGIAMVFTLLIAMGVTTRAFTDVNIKTTEKVTAQLKESTNENLESTALKLGQTIANSLGPVLMNLSQIRSIIELSGEQQMGADMIVEQFLSAMRVQDAAVFAGYMVWEEKTWSIESESSVPKAFNKNGFLAPFFYANVNQEFETVAMDSFRNSAINKHGERKDDWHLMPFETGKTFVMEPYMYPVLGKDELITTISQPIKYQGRIIGSLGFDLSLKELSEQSASLAKDLFDGEGNIIITTWKGAVLANTMDEKSIGEKVSNQLFSSWDKIQSNAKLGISNIITIDTYEYAVTAVETDDSPWIVMVSVPTSKLTQSIAEYQNWSDAQNNAALTQGIWAGLAAIVVGIAAMAWLANSLGKVLEDLVERFKDAAQGEGDLTYRIEVKGKDETAQLAHWFNMFLSRMQEALCVVMSTADKVDENASSGQASAESSKTKLNAQLAEVDSLATAINEMSAASQEVANAAILAATSANEVQNNSSQGMGRMNVAADAVSALAEKVNHAKSQTENLAQSSAAIQNILSEIGGIAEQTNLLALNAAIEAARAGEAGRGFAVVADEVRNLATRTQTSTEEIRSMLSRLEGETQTIVSLMQESQQQAEETRDETQQVRQALIGINKEIEVINDMNNQIASAAEEQSSVSEEINRNVVMINDTAVDVMGSMAQSVEVSNELSNRAAELQVELKRFKIS</sequence>
<evidence type="ECO:0008006" key="11">
    <source>
        <dbReference type="Google" id="ProtNLM"/>
    </source>
</evidence>
<keyword evidence="10" id="KW-1185">Reference proteome</keyword>
<dbReference type="GO" id="GO:0006935">
    <property type="term" value="P:chemotaxis"/>
    <property type="evidence" value="ECO:0007669"/>
    <property type="project" value="UniProtKB-ARBA"/>
</dbReference>
<keyword evidence="6" id="KW-1133">Transmembrane helix</keyword>
<evidence type="ECO:0000256" key="6">
    <source>
        <dbReference type="SAM" id="Phobius"/>
    </source>
</evidence>
<evidence type="ECO:0000256" key="3">
    <source>
        <dbReference type="ARBA" id="ARBA00029447"/>
    </source>
</evidence>
<dbReference type="GO" id="GO:0016020">
    <property type="term" value="C:membrane"/>
    <property type="evidence" value="ECO:0007669"/>
    <property type="project" value="UniProtKB-SubCell"/>
</dbReference>
<comment type="caution">
    <text evidence="9">The sequence shown here is derived from an EMBL/GenBank/DDBJ whole genome shotgun (WGS) entry which is preliminary data.</text>
</comment>
<organism evidence="9 10">
    <name type="scientific">Vibrio caribbeanicus ATCC BAA-2122</name>
    <dbReference type="NCBI Taxonomy" id="796620"/>
    <lineage>
        <taxon>Bacteria</taxon>
        <taxon>Pseudomonadati</taxon>
        <taxon>Pseudomonadota</taxon>
        <taxon>Gammaproteobacteria</taxon>
        <taxon>Vibrionales</taxon>
        <taxon>Vibrionaceae</taxon>
        <taxon>Vibrio</taxon>
    </lineage>
</organism>
<keyword evidence="6" id="KW-0472">Membrane</keyword>
<dbReference type="CDD" id="cd12913">
    <property type="entry name" value="PDC1_MCP_like"/>
    <property type="match status" value="1"/>
</dbReference>
<proteinExistence type="inferred from homology"/>
<evidence type="ECO:0000313" key="10">
    <source>
        <dbReference type="Proteomes" id="UP000002943"/>
    </source>
</evidence>
<evidence type="ECO:0000256" key="5">
    <source>
        <dbReference type="SAM" id="Coils"/>
    </source>
</evidence>
<evidence type="ECO:0000256" key="4">
    <source>
        <dbReference type="PROSITE-ProRule" id="PRU00284"/>
    </source>
</evidence>
<evidence type="ECO:0000256" key="2">
    <source>
        <dbReference type="ARBA" id="ARBA00023224"/>
    </source>
</evidence>
<dbReference type="Pfam" id="PF00015">
    <property type="entry name" value="MCPsignal"/>
    <property type="match status" value="1"/>
</dbReference>
<dbReference type="InterPro" id="IPR004089">
    <property type="entry name" value="MCPsignal_dom"/>
</dbReference>
<feature type="transmembrane region" description="Helical" evidence="6">
    <location>
        <begin position="346"/>
        <end position="365"/>
    </location>
</feature>
<evidence type="ECO:0000313" key="9">
    <source>
        <dbReference type="EMBL" id="EFP96678.1"/>
    </source>
</evidence>